<dbReference type="GO" id="GO:0016301">
    <property type="term" value="F:kinase activity"/>
    <property type="evidence" value="ECO:0007669"/>
    <property type="project" value="UniProtKB-KW"/>
</dbReference>
<dbReference type="Pfam" id="PF03109">
    <property type="entry name" value="ABC1"/>
    <property type="match status" value="1"/>
</dbReference>
<dbReference type="RefSeq" id="WP_264320158.1">
    <property type="nucleotide sequence ID" value="NZ_JADEXN010000040.1"/>
</dbReference>
<dbReference type="AlphaFoldDB" id="A0A928VUV0"/>
<proteinExistence type="inferred from homology"/>
<dbReference type="InterPro" id="IPR050154">
    <property type="entry name" value="UbiB_kinase"/>
</dbReference>
<evidence type="ECO:0000256" key="2">
    <source>
        <dbReference type="SAM" id="Phobius"/>
    </source>
</evidence>
<evidence type="ECO:0000313" key="4">
    <source>
        <dbReference type="EMBL" id="MBE9039899.1"/>
    </source>
</evidence>
<dbReference type="PANTHER" id="PTHR10566:SF113">
    <property type="entry name" value="PROTEIN ACTIVITY OF BC1 COMPLEX KINASE 7, CHLOROPLASTIC"/>
    <property type="match status" value="1"/>
</dbReference>
<keyword evidence="2" id="KW-1133">Transmembrane helix</keyword>
<keyword evidence="5" id="KW-1185">Reference proteome</keyword>
<dbReference type="PANTHER" id="PTHR10566">
    <property type="entry name" value="CHAPERONE-ACTIVITY OF BC1 COMPLEX CABC1 -RELATED"/>
    <property type="match status" value="1"/>
</dbReference>
<evidence type="ECO:0000256" key="1">
    <source>
        <dbReference type="ARBA" id="ARBA00009670"/>
    </source>
</evidence>
<keyword evidence="4" id="KW-0418">Kinase</keyword>
<comment type="caution">
    <text evidence="4">The sequence shown here is derived from an EMBL/GenBank/DDBJ whole genome shotgun (WGS) entry which is preliminary data.</text>
</comment>
<evidence type="ECO:0000259" key="3">
    <source>
        <dbReference type="Pfam" id="PF03109"/>
    </source>
</evidence>
<comment type="similarity">
    <text evidence="1">Belongs to the protein kinase superfamily. ADCK protein kinase family.</text>
</comment>
<gene>
    <name evidence="4" type="ORF">IQ235_03720</name>
</gene>
<keyword evidence="2" id="KW-0812">Transmembrane</keyword>
<organism evidence="4 5">
    <name type="scientific">Zarconia navalis LEGE 11467</name>
    <dbReference type="NCBI Taxonomy" id="1828826"/>
    <lineage>
        <taxon>Bacteria</taxon>
        <taxon>Bacillati</taxon>
        <taxon>Cyanobacteriota</taxon>
        <taxon>Cyanophyceae</taxon>
        <taxon>Oscillatoriophycideae</taxon>
        <taxon>Oscillatoriales</taxon>
        <taxon>Oscillatoriales incertae sedis</taxon>
        <taxon>Zarconia</taxon>
        <taxon>Zarconia navalis</taxon>
    </lineage>
</organism>
<reference evidence="4" key="1">
    <citation type="submission" date="2020-10" db="EMBL/GenBank/DDBJ databases">
        <authorList>
            <person name="Castelo-Branco R."/>
            <person name="Eusebio N."/>
            <person name="Adriana R."/>
            <person name="Vieira A."/>
            <person name="Brugerolle De Fraissinette N."/>
            <person name="Rezende De Castro R."/>
            <person name="Schneider M.P."/>
            <person name="Vasconcelos V."/>
            <person name="Leao P.N."/>
        </authorList>
    </citation>
    <scope>NUCLEOTIDE SEQUENCE</scope>
    <source>
        <strain evidence="4">LEGE 11467</strain>
    </source>
</reference>
<dbReference type="CDD" id="cd05121">
    <property type="entry name" value="ABC1_ADCK3-like"/>
    <property type="match status" value="1"/>
</dbReference>
<name>A0A928VUV0_9CYAN</name>
<dbReference type="InterPro" id="IPR004147">
    <property type="entry name" value="ABC1_dom"/>
</dbReference>
<feature type="domain" description="ABC1 atypical kinase-like" evidence="3">
    <location>
        <begin position="93"/>
        <end position="337"/>
    </location>
</feature>
<accession>A0A928VUV0</accession>
<dbReference type="SUPFAM" id="SSF56112">
    <property type="entry name" value="Protein kinase-like (PK-like)"/>
    <property type="match status" value="1"/>
</dbReference>
<keyword evidence="4" id="KW-0808">Transferase</keyword>
<dbReference type="Proteomes" id="UP000621799">
    <property type="component" value="Unassembled WGS sequence"/>
</dbReference>
<feature type="transmembrane region" description="Helical" evidence="2">
    <location>
        <begin position="501"/>
        <end position="519"/>
    </location>
</feature>
<feature type="transmembrane region" description="Helical" evidence="2">
    <location>
        <begin position="525"/>
        <end position="549"/>
    </location>
</feature>
<dbReference type="InterPro" id="IPR011009">
    <property type="entry name" value="Kinase-like_dom_sf"/>
</dbReference>
<evidence type="ECO:0000313" key="5">
    <source>
        <dbReference type="Proteomes" id="UP000621799"/>
    </source>
</evidence>
<protein>
    <submittedName>
        <fullName evidence="4">AarF/ABC1/UbiB kinase family protein</fullName>
    </submittedName>
</protein>
<keyword evidence="2" id="KW-0472">Membrane</keyword>
<sequence>MLTNATASSWRWQRSKYKLSNRQIDIFGAAARLMFSLWWDRVRSINSSAHRERRAKWLVKTLLDLGPTFIKIGQALSTRGDLLPVEYVRELGRLQDKVPEFSATEAIALIESELNNSIHALFRDFDRFPIAAASLGQVHKARLHTGEDVVVKVQRPGLERLFNLDFQALYQLVLFCQRFFPRSRQYNLDEIYHEFRDLIYQEINYLQEGKNADRFRENFASNSRVVVPKVYWRYTTEKVLTLDYCPGIKIDDRSTLESCGIDLKELNQVGICCYLKQLLIDGFFQVDPHPGNMAVTTEGNIIFYDFGMMAEINTLNKQEMTRSFFAVLRKDTDEVVDTLLSMGLIERGSDMVPVRTLVQFLLDRFREKPIDFQELTEIKEELLVMFDRQPFRLPAQMTFILKALGTLDGLARTLDCNYNLITCARPFVKSIALSKGRGNLAIELTRQAQAFIKTRFDRPSAAEVLIQRLEARLERGELQVRVRSPESDRALKRIHLAIKSLMYACLTGFTLLSGAILLTGPYSSWAVVAFGLSGLACLSLIRSLFVLAVREKLDKLAQK</sequence>
<dbReference type="EMBL" id="JADEXN010000040">
    <property type="protein sequence ID" value="MBE9039899.1"/>
    <property type="molecule type" value="Genomic_DNA"/>
</dbReference>